<proteinExistence type="predicted"/>
<name>A0AAN8KGN8_PATCE</name>
<feature type="compositionally biased region" description="Basic and acidic residues" evidence="1">
    <location>
        <begin position="1966"/>
        <end position="1982"/>
    </location>
</feature>
<feature type="compositionally biased region" description="Polar residues" evidence="1">
    <location>
        <begin position="1911"/>
        <end position="1941"/>
    </location>
</feature>
<feature type="compositionally biased region" description="Low complexity" evidence="1">
    <location>
        <begin position="1984"/>
        <end position="2002"/>
    </location>
</feature>
<feature type="compositionally biased region" description="Polar residues" evidence="1">
    <location>
        <begin position="1836"/>
        <end position="1847"/>
    </location>
</feature>
<feature type="compositionally biased region" description="Basic and acidic residues" evidence="1">
    <location>
        <begin position="642"/>
        <end position="667"/>
    </location>
</feature>
<feature type="compositionally biased region" description="Basic and acidic residues" evidence="1">
    <location>
        <begin position="547"/>
        <end position="605"/>
    </location>
</feature>
<feature type="compositionally biased region" description="Basic and acidic residues" evidence="1">
    <location>
        <begin position="30"/>
        <end position="46"/>
    </location>
</feature>
<evidence type="ECO:0000313" key="2">
    <source>
        <dbReference type="EMBL" id="KAK6194962.1"/>
    </source>
</evidence>
<protein>
    <submittedName>
        <fullName evidence="2">Uncharacterized protein</fullName>
    </submittedName>
</protein>
<feature type="region of interest" description="Disordered" evidence="1">
    <location>
        <begin position="192"/>
        <end position="490"/>
    </location>
</feature>
<feature type="region of interest" description="Disordered" evidence="1">
    <location>
        <begin position="1098"/>
        <end position="1128"/>
    </location>
</feature>
<comment type="caution">
    <text evidence="2">The sequence shown here is derived from an EMBL/GenBank/DDBJ whole genome shotgun (WGS) entry which is preliminary data.</text>
</comment>
<keyword evidence="3" id="KW-1185">Reference proteome</keyword>
<dbReference type="EMBL" id="JAZGQO010000001">
    <property type="protein sequence ID" value="KAK6194962.1"/>
    <property type="molecule type" value="Genomic_DNA"/>
</dbReference>
<feature type="region of interest" description="Disordered" evidence="1">
    <location>
        <begin position="1"/>
        <end position="59"/>
    </location>
</feature>
<feature type="compositionally biased region" description="Basic and acidic residues" evidence="1">
    <location>
        <begin position="617"/>
        <end position="632"/>
    </location>
</feature>
<feature type="compositionally biased region" description="Basic and acidic residues" evidence="1">
    <location>
        <begin position="505"/>
        <end position="517"/>
    </location>
</feature>
<evidence type="ECO:0000256" key="1">
    <source>
        <dbReference type="SAM" id="MobiDB-lite"/>
    </source>
</evidence>
<feature type="region of interest" description="Disordered" evidence="1">
    <location>
        <begin position="1887"/>
        <end position="2027"/>
    </location>
</feature>
<organism evidence="2 3">
    <name type="scientific">Patella caerulea</name>
    <name type="common">Rayed Mediterranean limpet</name>
    <dbReference type="NCBI Taxonomy" id="87958"/>
    <lineage>
        <taxon>Eukaryota</taxon>
        <taxon>Metazoa</taxon>
        <taxon>Spiralia</taxon>
        <taxon>Lophotrochozoa</taxon>
        <taxon>Mollusca</taxon>
        <taxon>Gastropoda</taxon>
        <taxon>Patellogastropoda</taxon>
        <taxon>Patelloidea</taxon>
        <taxon>Patellidae</taxon>
        <taxon>Patella</taxon>
    </lineage>
</organism>
<gene>
    <name evidence="2" type="ORF">SNE40_000486</name>
</gene>
<feature type="region of interest" description="Disordered" evidence="1">
    <location>
        <begin position="112"/>
        <end position="138"/>
    </location>
</feature>
<feature type="compositionally biased region" description="Low complexity" evidence="1">
    <location>
        <begin position="421"/>
        <end position="439"/>
    </location>
</feature>
<accession>A0AAN8KGN8</accession>
<evidence type="ECO:0000313" key="3">
    <source>
        <dbReference type="Proteomes" id="UP001347796"/>
    </source>
</evidence>
<feature type="compositionally biased region" description="Basic and acidic residues" evidence="1">
    <location>
        <begin position="192"/>
        <end position="377"/>
    </location>
</feature>
<feature type="compositionally biased region" description="Polar residues" evidence="1">
    <location>
        <begin position="1948"/>
        <end position="1965"/>
    </location>
</feature>
<feature type="region of interest" description="Disordered" evidence="1">
    <location>
        <begin position="505"/>
        <end position="686"/>
    </location>
</feature>
<reference evidence="2 3" key="1">
    <citation type="submission" date="2024-01" db="EMBL/GenBank/DDBJ databases">
        <title>The genome of the rayed Mediterranean limpet Patella caerulea (Linnaeus, 1758).</title>
        <authorList>
            <person name="Anh-Thu Weber A."/>
            <person name="Halstead-Nussloch G."/>
        </authorList>
    </citation>
    <scope>NUCLEOTIDE SEQUENCE [LARGE SCALE GENOMIC DNA]</scope>
    <source>
        <strain evidence="2">AATW-2023a</strain>
        <tissue evidence="2">Whole specimen</tissue>
    </source>
</reference>
<sequence length="2027" mass="233462">MWNTKSMIVRTDGTRRQVNVDEQDFGGPGNHDRQDHNKQHLEDVNFDRNYGGRYPDNDDYHREMAMNHRMDRNPYHDLNRKHIDDFKVHDRLDNRSTSPYLRIEQRREYSPEVDLRATMRNRRSVSPHSQNSQNREPDLRVYLQQRKSERNYFPAEEGVPPVFHLHSSEREYFTERSQFGIREDSRERFMEHERHLSLRSPEMGDKYHDRHDSTRNRERFERSDIDNTRDRELFERSGIDNTRDREPFERSGRDSIRDQFERSGRDSTRDPFDRSGRDPFERSGRDSTRDPSGRDSTRDPFERSGRDSTRDPFERSGIENHRDLEPFERSGRDNTRDREPFERSGRDNARGREPFERSGLEICRDQEPLERQRRESSLENYMRRNSPQSRISDPPRSSKRIRSQERSLSSHGRRGDRSTSRHSGNSGRSRSVGRHGTSSQSRNEKRDGNRSRSPHQRRFEEKARSSVLPRSSSDRIRSPNQNDSKMIESNIRQDLLRHEWIHEDQKHNHNFDSEFRRLGNNLRRSPERRGESGSNKDRSPRIAAANDRLRKDRDESVSWRDKPNTHGNRLDAGSRRERSPPRRAPANDKPRGIRNEPESRRDTSPLRRGAANNRSNTLRDKPEFGSRRDSSHSRSARANEMSTKHLSESTRRVSKKDESRRTPESGKVKGRNSVSKQRPRKAKTPPLEFLEKAVLKEQMKRKSNEGKTAEISADFLGRGLKRSRSPSAPADRQNFGKQEFDFFDDDAISRNIAACRMSSEQSVKVIQDMIKKNKPVSELIKTIESPQMTPDASKNIPKQSFDDKIKQFALRTDAGSFGMSSHGLPYNEREVIQRTETSDTIPMEDIDGVPISKADFKSIMKSRKPAQKNMDTVEEPKDRFTNFQSKFPDFPIRCEFEKSENLSIMKKPPSAVPVKQTRDKFKSLKDFTAHCINYEVYDPMNPTKDTGELEIQSNRPEKISPKLNLMDNMQLPDFETEYPYSRSDLQDKKESKSAEPSSINIKELPINNESKSGYWKAPKSESSDIFNLWNKIPAVYSNNKESVKIKEEQKDIIAADAPASVPPTAPVFQLDDSYFNSLKMTLSNLKDIEAEKENDNFDMTTDMNANEPGEDDNRVEPEPDESECNEVSGVLDPGLEEKLNALRFYIRYCKESGGDVALIDAAIEDYQGEDKLKKEFRIRELHRIREKVFYTGALYIGGQFFADMVHQFKYECKSLCHEEAVKVCRNCTMEEIRARKPRSMEELREFLINQIKESEKKEWNLPVNIFKRLIKSLKNAKNVPLNVSAKIGNAVNISKSSASFVYKDDWTFSKKGERMCQGQCSLAEILIGVSAENSKKVAKQQCMEMVYKRFMLFPAEQLVQGLSAKEIEEGLKKLNSSSADTTQNTSLKIVKENMDLLIDHLKRTVEDTNYIEKLDKLGTRLKVPTLCVFRKTNTVDKNNVMIIRCELYVADYLVAVGSGSSRNAAKVDAYTQCNQFMMATNAQHIILNQKKLAPTDLTAADVLSTDKGGPVTSRESNKKHLKNYKSGEQTTTVSDIVILETASQKKNRWQNAFKILEYSCRQNQMLMEWECVTEGSNFKFPIYIQGEEVSSRNITAPTKHRARILSCADTLYSLYESRPVIEVMKDYDTEGAFSSEDIEQQAKMMQLSGMTVEELPEDILDELEEEQDTSNLKWFYAVLESMFSIFDNEETLEELTFGPNFKNFFLVKHFKKKYNVRYNMLREKDGNAYHVVIPQHSPTEMYEILKKCGGVSGRFQIIPNSELPLRDDKKLKEELALAKNAAALTDSSLVDKFKTETDRLKRAIDNMVKPSQSEERQTDRNMTANAKSIKKEQRNVNESGGVNQTKKVNPPMGGNQPRGVNLPAGANQPAGVGGSVIVYPTHHMNTVIPDTNMPPPGYGSDYGSMTRDPHPSSTNFLPTQGFPNNSLNPVPNAMQGSQTSFRPPGSNFLPQHYTTPPPISSNRFNNFDRNKLEKSDNYRGDHFSSTQSRQSSSSGYNLSRGSQDSRSSNRPIPGYADRRFNANYRPY</sequence>
<feature type="region of interest" description="Disordered" evidence="1">
    <location>
        <begin position="1809"/>
        <end position="1867"/>
    </location>
</feature>
<dbReference type="Proteomes" id="UP001347796">
    <property type="component" value="Unassembled WGS sequence"/>
</dbReference>
<feature type="compositionally biased region" description="Basic and acidic residues" evidence="1">
    <location>
        <begin position="524"/>
        <end position="540"/>
    </location>
</feature>